<evidence type="ECO:0000313" key="2">
    <source>
        <dbReference type="EMBL" id="ARQ95216.1"/>
    </source>
</evidence>
<evidence type="ECO:0000256" key="1">
    <source>
        <dbReference type="SAM" id="MobiDB-lite"/>
    </source>
</evidence>
<gene>
    <name evidence="2" type="ORF">BEACHBUM_16</name>
</gene>
<feature type="region of interest" description="Disordered" evidence="1">
    <location>
        <begin position="112"/>
        <end position="131"/>
    </location>
</feature>
<protein>
    <submittedName>
        <fullName evidence="2">Uncharacterized protein</fullName>
    </submittedName>
</protein>
<sequence length="131" mass="14509">MGNWEDSVNKPTDLVEGDKATALQYINEASKSDVTEWTFPPLAPTVNEIHMSPPIHVEGEGIPNYWIHMRHNQSGGGGESDTFRVGSDGKFRSINPLLNPNVGDTVIVRQSQSEFDGEEKQSKETIVTIKE</sequence>
<dbReference type="EMBL" id="KY921761">
    <property type="protein sequence ID" value="ARQ95216.1"/>
    <property type="molecule type" value="Genomic_DNA"/>
</dbReference>
<feature type="compositionally biased region" description="Basic and acidic residues" evidence="1">
    <location>
        <begin position="118"/>
        <end position="131"/>
    </location>
</feature>
<reference evidence="2 3" key="1">
    <citation type="submission" date="2017-04" db="EMBL/GenBank/DDBJ databases">
        <authorList>
            <person name="Afonso C.L."/>
            <person name="Miller P.J."/>
            <person name="Scott M.A."/>
            <person name="Spackman E."/>
            <person name="Goraichik I."/>
            <person name="Dimitrov K.M."/>
            <person name="Suarez D.L."/>
            <person name="Swayne D.E."/>
        </authorList>
    </citation>
    <scope>NUCLEOTIDE SEQUENCE [LARGE SCALE GENOMIC DNA]</scope>
</reference>
<proteinExistence type="predicted"/>
<accession>A0A1X9SGM0</accession>
<evidence type="ECO:0000313" key="3">
    <source>
        <dbReference type="Proteomes" id="UP000222204"/>
    </source>
</evidence>
<keyword evidence="3" id="KW-1185">Reference proteome</keyword>
<name>A0A1X9SGM0_9CAUD</name>
<dbReference type="Proteomes" id="UP000222204">
    <property type="component" value="Segment"/>
</dbReference>
<organism evidence="2 3">
    <name type="scientific">Bacillus phage BeachBum</name>
    <dbReference type="NCBI Taxonomy" id="1983461"/>
    <lineage>
        <taxon>Viruses</taxon>
        <taxon>Duplodnaviria</taxon>
        <taxon>Heunggongvirae</taxon>
        <taxon>Uroviricota</taxon>
        <taxon>Caudoviricetes</taxon>
        <taxon>Salasmaviridae</taxon>
        <taxon>Harambevirus</taxon>
        <taxon>Harambevirus beachbum</taxon>
    </lineage>
</organism>